<protein>
    <submittedName>
        <fullName evidence="1">Uncharacterized protein</fullName>
    </submittedName>
</protein>
<accession>A0A8T0GLC7</accession>
<name>A0A8T0GLC7_CERPU</name>
<organism evidence="1 2">
    <name type="scientific">Ceratodon purpureus</name>
    <name type="common">Fire moss</name>
    <name type="synonym">Dicranum purpureum</name>
    <dbReference type="NCBI Taxonomy" id="3225"/>
    <lineage>
        <taxon>Eukaryota</taxon>
        <taxon>Viridiplantae</taxon>
        <taxon>Streptophyta</taxon>
        <taxon>Embryophyta</taxon>
        <taxon>Bryophyta</taxon>
        <taxon>Bryophytina</taxon>
        <taxon>Bryopsida</taxon>
        <taxon>Dicranidae</taxon>
        <taxon>Pseudoditrichales</taxon>
        <taxon>Ditrichaceae</taxon>
        <taxon>Ceratodon</taxon>
    </lineage>
</organism>
<dbReference type="EMBL" id="CM026431">
    <property type="protein sequence ID" value="KAG0559054.1"/>
    <property type="molecule type" value="Genomic_DNA"/>
</dbReference>
<evidence type="ECO:0000313" key="1">
    <source>
        <dbReference type="EMBL" id="KAG0559054.1"/>
    </source>
</evidence>
<sequence length="122" mass="13434">MCSLKESICSLEELICTVHHFRQFDKVQTRSPTFPRWHLRSTVPEVCKYSIAGNPRLHFQASKPQHSESAGPVSLGFADSTTHLECALARSCAESSPALPLTLSRSRRLPATVVGVTGRQSD</sequence>
<comment type="caution">
    <text evidence="1">The sequence shown here is derived from an EMBL/GenBank/DDBJ whole genome shotgun (WGS) entry which is preliminary data.</text>
</comment>
<proteinExistence type="predicted"/>
<reference evidence="1" key="1">
    <citation type="submission" date="2020-06" db="EMBL/GenBank/DDBJ databases">
        <title>WGS assembly of Ceratodon purpureus strain R40.</title>
        <authorList>
            <person name="Carey S.B."/>
            <person name="Jenkins J."/>
            <person name="Shu S."/>
            <person name="Lovell J.T."/>
            <person name="Sreedasyam A."/>
            <person name="Maumus F."/>
            <person name="Tiley G.P."/>
            <person name="Fernandez-Pozo N."/>
            <person name="Barry K."/>
            <person name="Chen C."/>
            <person name="Wang M."/>
            <person name="Lipzen A."/>
            <person name="Daum C."/>
            <person name="Saski C.A."/>
            <person name="Payton A.C."/>
            <person name="Mcbreen J.C."/>
            <person name="Conrad R.E."/>
            <person name="Kollar L.M."/>
            <person name="Olsson S."/>
            <person name="Huttunen S."/>
            <person name="Landis J.B."/>
            <person name="Wickett N.J."/>
            <person name="Johnson M.G."/>
            <person name="Rensing S.A."/>
            <person name="Grimwood J."/>
            <person name="Schmutz J."/>
            <person name="Mcdaniel S.F."/>
        </authorList>
    </citation>
    <scope>NUCLEOTIDE SEQUENCE</scope>
    <source>
        <strain evidence="1">R40</strain>
    </source>
</reference>
<gene>
    <name evidence="1" type="ORF">KC19_10G075200</name>
</gene>
<dbReference type="Proteomes" id="UP000822688">
    <property type="component" value="Chromosome 10"/>
</dbReference>
<evidence type="ECO:0000313" key="2">
    <source>
        <dbReference type="Proteomes" id="UP000822688"/>
    </source>
</evidence>
<keyword evidence="2" id="KW-1185">Reference proteome</keyword>
<dbReference type="AlphaFoldDB" id="A0A8T0GLC7"/>